<feature type="transmembrane region" description="Helical" evidence="7">
    <location>
        <begin position="313"/>
        <end position="338"/>
    </location>
</feature>
<protein>
    <submittedName>
        <fullName evidence="9">Ferric iron ABC transporter, permease protein</fullName>
    </submittedName>
</protein>
<dbReference type="PROSITE" id="PS50928">
    <property type="entry name" value="ABC_TM1"/>
    <property type="match status" value="2"/>
</dbReference>
<keyword evidence="2" id="KW-0813">Transport</keyword>
<keyword evidence="3" id="KW-1003">Cell membrane</keyword>
<name>A0A3B0VVR8_9ZZZZ</name>
<dbReference type="InterPro" id="IPR000515">
    <property type="entry name" value="MetI-like"/>
</dbReference>
<feature type="transmembrane region" description="Helical" evidence="7">
    <location>
        <begin position="224"/>
        <end position="242"/>
    </location>
</feature>
<dbReference type="FunFam" id="1.10.3720.10:FF:000088">
    <property type="entry name" value="Iron(III) ABC transporter, permease protein"/>
    <property type="match status" value="1"/>
</dbReference>
<dbReference type="CDD" id="cd06261">
    <property type="entry name" value="TM_PBP2"/>
    <property type="match status" value="2"/>
</dbReference>
<keyword evidence="6 7" id="KW-0472">Membrane</keyword>
<evidence type="ECO:0000256" key="2">
    <source>
        <dbReference type="ARBA" id="ARBA00022448"/>
    </source>
</evidence>
<dbReference type="AlphaFoldDB" id="A0A3B0VVR8"/>
<evidence type="ECO:0000256" key="6">
    <source>
        <dbReference type="ARBA" id="ARBA00023136"/>
    </source>
</evidence>
<dbReference type="GO" id="GO:0005886">
    <property type="term" value="C:plasma membrane"/>
    <property type="evidence" value="ECO:0007669"/>
    <property type="project" value="UniProtKB-SubCell"/>
</dbReference>
<sequence>MFSLLLTVPLWVLVSFMFEPTNENWSHLAETLLPEYIINSLWLMLGVTVGTLLLGIPTAWVISQYQFFGKSILHWALLLPMAMPAYIIAYTYTGLLEFEGPVQTALRTLFETQTVNLWFPEVRSLGGAVVMFSLVLYPYVYLLARTSFANQSQSVMQASRTLGAGPFKTFFKVALPIARPAIIAGLTLALMETLADFGTVQYFGVPTFTTGIYRTWSGFGDTTTAAQLSILLLLFVVTLMVIEAWSRKQAKYFTGNAQPLHQALPKLKGTHALTAFSICLFPILFGFILPALQLLDWSINVASTELNAEFLTLVWNSFSLAFITALVAVSIALLFLYIKRLHNNPMINQSVRIAGLGYAIPGTVIAVAVIIPFAWLDNTLDSWTREQLGFSTGLLLSGTLFALVFAYCFRFLSVALQSIQSGLSQIKPSMDESAKTLGANHWTILKRIHIPLLSSSLVTAFILVFVEVLKELPTTLILRPFNFNTLAVRAYEMAADERLADAGLPALLIVITGLIPVIILSKMIGKRHA</sequence>
<feature type="transmembrane region" description="Helical" evidence="7">
    <location>
        <begin position="41"/>
        <end position="60"/>
    </location>
</feature>
<keyword evidence="5 7" id="KW-1133">Transmembrane helix</keyword>
<feature type="transmembrane region" description="Helical" evidence="7">
    <location>
        <begin position="388"/>
        <end position="409"/>
    </location>
</feature>
<evidence type="ECO:0000256" key="5">
    <source>
        <dbReference type="ARBA" id="ARBA00022989"/>
    </source>
</evidence>
<feature type="transmembrane region" description="Helical" evidence="7">
    <location>
        <begin position="125"/>
        <end position="144"/>
    </location>
</feature>
<dbReference type="SUPFAM" id="SSF161098">
    <property type="entry name" value="MetI-like"/>
    <property type="match status" value="2"/>
</dbReference>
<feature type="transmembrane region" description="Helical" evidence="7">
    <location>
        <begin position="450"/>
        <end position="469"/>
    </location>
</feature>
<feature type="transmembrane region" description="Helical" evidence="7">
    <location>
        <begin position="272"/>
        <end position="293"/>
    </location>
</feature>
<evidence type="ECO:0000313" key="9">
    <source>
        <dbReference type="EMBL" id="VAW44450.1"/>
    </source>
</evidence>
<dbReference type="Pfam" id="PF00528">
    <property type="entry name" value="BPD_transp_1"/>
    <property type="match status" value="2"/>
</dbReference>
<evidence type="ECO:0000256" key="3">
    <source>
        <dbReference type="ARBA" id="ARBA00022475"/>
    </source>
</evidence>
<organism evidence="9">
    <name type="scientific">hydrothermal vent metagenome</name>
    <dbReference type="NCBI Taxonomy" id="652676"/>
    <lineage>
        <taxon>unclassified sequences</taxon>
        <taxon>metagenomes</taxon>
        <taxon>ecological metagenomes</taxon>
    </lineage>
</organism>
<dbReference type="GO" id="GO:0055085">
    <property type="term" value="P:transmembrane transport"/>
    <property type="evidence" value="ECO:0007669"/>
    <property type="project" value="InterPro"/>
</dbReference>
<feature type="transmembrane region" description="Helical" evidence="7">
    <location>
        <begin position="350"/>
        <end position="376"/>
    </location>
</feature>
<dbReference type="Gene3D" id="1.10.3720.10">
    <property type="entry name" value="MetI-like"/>
    <property type="match status" value="2"/>
</dbReference>
<feature type="domain" description="ABC transmembrane type-1" evidence="8">
    <location>
        <begin position="37"/>
        <end position="241"/>
    </location>
</feature>
<feature type="transmembrane region" description="Helical" evidence="7">
    <location>
        <begin position="502"/>
        <end position="520"/>
    </location>
</feature>
<gene>
    <name evidence="9" type="ORF">MNBD_GAMMA04-1329</name>
</gene>
<evidence type="ECO:0000259" key="8">
    <source>
        <dbReference type="PROSITE" id="PS50928"/>
    </source>
</evidence>
<reference evidence="9" key="1">
    <citation type="submission" date="2018-06" db="EMBL/GenBank/DDBJ databases">
        <authorList>
            <person name="Zhirakovskaya E."/>
        </authorList>
    </citation>
    <scope>NUCLEOTIDE SEQUENCE</scope>
</reference>
<evidence type="ECO:0000256" key="7">
    <source>
        <dbReference type="SAM" id="Phobius"/>
    </source>
</evidence>
<dbReference type="EMBL" id="UOFB01000040">
    <property type="protein sequence ID" value="VAW44450.1"/>
    <property type="molecule type" value="Genomic_DNA"/>
</dbReference>
<feature type="transmembrane region" description="Helical" evidence="7">
    <location>
        <begin position="181"/>
        <end position="204"/>
    </location>
</feature>
<evidence type="ECO:0000256" key="4">
    <source>
        <dbReference type="ARBA" id="ARBA00022692"/>
    </source>
</evidence>
<accession>A0A3B0VVR8</accession>
<feature type="transmembrane region" description="Helical" evidence="7">
    <location>
        <begin position="72"/>
        <end position="92"/>
    </location>
</feature>
<feature type="domain" description="ABC transmembrane type-1" evidence="8">
    <location>
        <begin position="314"/>
        <end position="520"/>
    </location>
</feature>
<proteinExistence type="predicted"/>
<evidence type="ECO:0000256" key="1">
    <source>
        <dbReference type="ARBA" id="ARBA00004651"/>
    </source>
</evidence>
<comment type="subcellular location">
    <subcellularLocation>
        <location evidence="1">Cell membrane</location>
        <topology evidence="1">Multi-pass membrane protein</topology>
    </subcellularLocation>
</comment>
<keyword evidence="4 7" id="KW-0812">Transmembrane</keyword>
<dbReference type="InterPro" id="IPR035906">
    <property type="entry name" value="MetI-like_sf"/>
</dbReference>
<dbReference type="PANTHER" id="PTHR30183">
    <property type="entry name" value="MOLYBDENUM TRANSPORT SYSTEM PERMEASE PROTEIN MODB"/>
    <property type="match status" value="1"/>
</dbReference>
<dbReference type="PANTHER" id="PTHR30183:SF2">
    <property type="entry name" value="IRON UTILIZATION PROTEIN"/>
    <property type="match status" value="1"/>
</dbReference>